<proteinExistence type="predicted"/>
<dbReference type="EMBL" id="JAQQKX010000009">
    <property type="protein sequence ID" value="MDC7683983.1"/>
    <property type="molecule type" value="Genomic_DNA"/>
</dbReference>
<evidence type="ECO:0008006" key="4">
    <source>
        <dbReference type="Google" id="ProtNLM"/>
    </source>
</evidence>
<gene>
    <name evidence="2" type="ORF">PQU92_11900</name>
</gene>
<evidence type="ECO:0000313" key="3">
    <source>
        <dbReference type="Proteomes" id="UP001214854"/>
    </source>
</evidence>
<keyword evidence="3" id="KW-1185">Reference proteome</keyword>
<feature type="compositionally biased region" description="Pro residues" evidence="1">
    <location>
        <begin position="253"/>
        <end position="286"/>
    </location>
</feature>
<name>A0ABT5HV98_9CAUL</name>
<comment type="caution">
    <text evidence="2">The sequence shown here is derived from an EMBL/GenBank/DDBJ whole genome shotgun (WGS) entry which is preliminary data.</text>
</comment>
<organism evidence="2 3">
    <name type="scientific">Asticcacaulis aquaticus</name>
    <dbReference type="NCBI Taxonomy" id="2984212"/>
    <lineage>
        <taxon>Bacteria</taxon>
        <taxon>Pseudomonadati</taxon>
        <taxon>Pseudomonadota</taxon>
        <taxon>Alphaproteobacteria</taxon>
        <taxon>Caulobacterales</taxon>
        <taxon>Caulobacteraceae</taxon>
        <taxon>Asticcacaulis</taxon>
    </lineage>
</organism>
<dbReference type="InterPro" id="IPR011250">
    <property type="entry name" value="OMP/PagP_B-barrel"/>
</dbReference>
<reference evidence="2 3" key="1">
    <citation type="submission" date="2023-01" db="EMBL/GenBank/DDBJ databases">
        <title>Novel species of the genus Asticcacaulis isolated from rivers.</title>
        <authorList>
            <person name="Lu H."/>
        </authorList>
    </citation>
    <scope>NUCLEOTIDE SEQUENCE [LARGE SCALE GENOMIC DNA]</scope>
    <source>
        <strain evidence="2 3">BYS171W</strain>
    </source>
</reference>
<evidence type="ECO:0000256" key="1">
    <source>
        <dbReference type="SAM" id="MobiDB-lite"/>
    </source>
</evidence>
<dbReference type="RefSeq" id="WP_272748441.1">
    <property type="nucleotide sequence ID" value="NZ_JAQQKX010000009.1"/>
</dbReference>
<feature type="region of interest" description="Disordered" evidence="1">
    <location>
        <begin position="248"/>
        <end position="293"/>
    </location>
</feature>
<accession>A0ABT5HV98</accession>
<evidence type="ECO:0000313" key="2">
    <source>
        <dbReference type="EMBL" id="MDC7683983.1"/>
    </source>
</evidence>
<dbReference type="Proteomes" id="UP001214854">
    <property type="component" value="Unassembled WGS sequence"/>
</dbReference>
<dbReference type="SUPFAM" id="SSF56925">
    <property type="entry name" value="OMPA-like"/>
    <property type="match status" value="2"/>
</dbReference>
<protein>
    <recommendedName>
        <fullName evidence="4">Transferrin-binding protein B C-lobe/N-lobe beta barrel domain-containing protein</fullName>
    </recommendedName>
</protein>
<sequence>MNALASAFKADDLNANATITMTAGSAGTAGDETYRVLYKLNGQTYDFEVGGAGESITVFGFPTKRLSCLNPVNCPATVNLIYATTSESGSLDYVLPYMLSNTMTQIYGIAGRETGVFSPAMQTGTALYAGTAFGTYGTPTSGGTAQGRLRMDVNFGTGVLEGGIVDFVTSSSTPIVLDFLFTGSLNNSNGRFTGSALARQSGSALVGNVYGSFYGPSGQKPDEVGLSYYLTSATYQLTLTGVAVGGAASAAAPLPPPPPTATPPVSPPPPPPPPPSPPPPPLPGTPVPGSDATCAKSKCLTGKTYFNGPSTLIQVRNANPGSATPIAGTRIDNLSNMVHVMIDPGSSASESDDVYSVRYMIGGNSYERNFSVLVPVTNVLGTLKVALLADGSTDSFFLVDLDSALAGAADYVQLAAFSREVGSTGAELGFITFGRLTDAKDMPTTGSATYVGQTRGIYVTTTGEVFDTASAIDMTANFGTGKVTGLASNFKLMNGSGNLVTRPEKLDFLYSADINSGTATFSGTAFSAFPGSAGGLGITGQVEGAFFGPKDKPPAAAGLTYKLGVPVTGSFMSGGAVLGPKP</sequence>
<dbReference type="Gene3D" id="2.40.160.90">
    <property type="match status" value="2"/>
</dbReference>